<sequence length="165" mass="17901">MLLIRPKKQKIQQLGAAKDYTAENATAAKDYTTDKATTAKDYTADKVTTTKDYTTDKATATKDYTAEKAKEGKDTTVRKISELKDSAADAAKKAMDFLTGKKVETKENISTTSDIAKTVHLKDQGYEGKGTRLDTSWGGGRKGGEVVMTEVTMVVELMGDTTEAI</sequence>
<evidence type="ECO:0000313" key="1">
    <source>
        <dbReference type="EMBL" id="KAI3735346.1"/>
    </source>
</evidence>
<organism evidence="1 2">
    <name type="scientific">Arctium lappa</name>
    <name type="common">Greater burdock</name>
    <name type="synonym">Lappa major</name>
    <dbReference type="NCBI Taxonomy" id="4217"/>
    <lineage>
        <taxon>Eukaryota</taxon>
        <taxon>Viridiplantae</taxon>
        <taxon>Streptophyta</taxon>
        <taxon>Embryophyta</taxon>
        <taxon>Tracheophyta</taxon>
        <taxon>Spermatophyta</taxon>
        <taxon>Magnoliopsida</taxon>
        <taxon>eudicotyledons</taxon>
        <taxon>Gunneridae</taxon>
        <taxon>Pentapetalae</taxon>
        <taxon>asterids</taxon>
        <taxon>campanulids</taxon>
        <taxon>Asterales</taxon>
        <taxon>Asteraceae</taxon>
        <taxon>Carduoideae</taxon>
        <taxon>Cardueae</taxon>
        <taxon>Arctiinae</taxon>
        <taxon>Arctium</taxon>
    </lineage>
</organism>
<dbReference type="EMBL" id="CM042050">
    <property type="protein sequence ID" value="KAI3735346.1"/>
    <property type="molecule type" value="Genomic_DNA"/>
</dbReference>
<reference evidence="2" key="1">
    <citation type="journal article" date="2022" name="Mol. Ecol. Resour.">
        <title>The genomes of chicory, endive, great burdock and yacon provide insights into Asteraceae palaeo-polyploidization history and plant inulin production.</title>
        <authorList>
            <person name="Fan W."/>
            <person name="Wang S."/>
            <person name="Wang H."/>
            <person name="Wang A."/>
            <person name="Jiang F."/>
            <person name="Liu H."/>
            <person name="Zhao H."/>
            <person name="Xu D."/>
            <person name="Zhang Y."/>
        </authorList>
    </citation>
    <scope>NUCLEOTIDE SEQUENCE [LARGE SCALE GENOMIC DNA]</scope>
    <source>
        <strain evidence="2">cv. Niubang</strain>
    </source>
</reference>
<evidence type="ECO:0000313" key="2">
    <source>
        <dbReference type="Proteomes" id="UP001055879"/>
    </source>
</evidence>
<comment type="caution">
    <text evidence="1">The sequence shown here is derived from an EMBL/GenBank/DDBJ whole genome shotgun (WGS) entry which is preliminary data.</text>
</comment>
<dbReference type="Proteomes" id="UP001055879">
    <property type="component" value="Linkage Group LG04"/>
</dbReference>
<reference evidence="1 2" key="2">
    <citation type="journal article" date="2022" name="Mol. Ecol. Resour.">
        <title>The genomes of chicory, endive, great burdock and yacon provide insights into Asteraceae paleo-polyploidization history and plant inulin production.</title>
        <authorList>
            <person name="Fan W."/>
            <person name="Wang S."/>
            <person name="Wang H."/>
            <person name="Wang A."/>
            <person name="Jiang F."/>
            <person name="Liu H."/>
            <person name="Zhao H."/>
            <person name="Xu D."/>
            <person name="Zhang Y."/>
        </authorList>
    </citation>
    <scope>NUCLEOTIDE SEQUENCE [LARGE SCALE GENOMIC DNA]</scope>
    <source>
        <strain evidence="2">cv. Niubang</strain>
    </source>
</reference>
<protein>
    <submittedName>
        <fullName evidence="1">Uncharacterized protein</fullName>
    </submittedName>
</protein>
<proteinExistence type="predicted"/>
<name>A0ACB9CM45_ARCLA</name>
<gene>
    <name evidence="1" type="ORF">L6452_14841</name>
</gene>
<accession>A0ACB9CM45</accession>
<keyword evidence="2" id="KW-1185">Reference proteome</keyword>